<protein>
    <recommendedName>
        <fullName evidence="15">Hexosyltransferase</fullName>
        <ecNumber evidence="15">2.4.1.-</ecNumber>
    </recommendedName>
</protein>
<name>H2YHY8_CIOSA</name>
<dbReference type="eggNOG" id="KOG2287">
    <property type="taxonomic scope" value="Eukaryota"/>
</dbReference>
<keyword evidence="6" id="KW-0808">Transferase</keyword>
<dbReference type="OMA" id="DERWICG"/>
<dbReference type="Proteomes" id="UP000007875">
    <property type="component" value="Unassembled WGS sequence"/>
</dbReference>
<evidence type="ECO:0000256" key="5">
    <source>
        <dbReference type="ARBA" id="ARBA00022676"/>
    </source>
</evidence>
<reference evidence="17" key="1">
    <citation type="submission" date="2003-08" db="EMBL/GenBank/DDBJ databases">
        <authorList>
            <person name="Birren B."/>
            <person name="Nusbaum C."/>
            <person name="Abebe A."/>
            <person name="Abouelleil A."/>
            <person name="Adekoya E."/>
            <person name="Ait-zahra M."/>
            <person name="Allen N."/>
            <person name="Allen T."/>
            <person name="An P."/>
            <person name="Anderson M."/>
            <person name="Anderson S."/>
            <person name="Arachchi H."/>
            <person name="Armbruster J."/>
            <person name="Bachantsang P."/>
            <person name="Baldwin J."/>
            <person name="Barry A."/>
            <person name="Bayul T."/>
            <person name="Blitshsteyn B."/>
            <person name="Bloom T."/>
            <person name="Blye J."/>
            <person name="Boguslavskiy L."/>
            <person name="Borowsky M."/>
            <person name="Boukhgalter B."/>
            <person name="Brunache A."/>
            <person name="Butler J."/>
            <person name="Calixte N."/>
            <person name="Calvo S."/>
            <person name="Camarata J."/>
            <person name="Campo K."/>
            <person name="Chang J."/>
            <person name="Cheshatsang Y."/>
            <person name="Citroen M."/>
            <person name="Collymore A."/>
            <person name="Considine T."/>
            <person name="Cook A."/>
            <person name="Cooke P."/>
            <person name="Corum B."/>
            <person name="Cuomo C."/>
            <person name="David R."/>
            <person name="Dawoe T."/>
            <person name="Degray S."/>
            <person name="Dodge S."/>
            <person name="Dooley K."/>
            <person name="Dorje P."/>
            <person name="Dorjee K."/>
            <person name="Dorris L."/>
            <person name="Duffey N."/>
            <person name="Dupes A."/>
            <person name="Elkins T."/>
            <person name="Engels R."/>
            <person name="Erickson J."/>
            <person name="Farina A."/>
            <person name="Faro S."/>
            <person name="Ferreira P."/>
            <person name="Fischer H."/>
            <person name="Fitzgerald M."/>
            <person name="Foley K."/>
            <person name="Gage D."/>
            <person name="Galagan J."/>
            <person name="Gearin G."/>
            <person name="Gnerre S."/>
            <person name="Gnirke A."/>
            <person name="Goyette A."/>
            <person name="Graham J."/>
            <person name="Grandbois E."/>
            <person name="Gyaltsen K."/>
            <person name="Hafez N."/>
            <person name="Hagopian D."/>
            <person name="Hagos B."/>
            <person name="Hall J."/>
            <person name="Hatcher B."/>
            <person name="Heller A."/>
            <person name="Higgins H."/>
            <person name="Honan T."/>
            <person name="Horn A."/>
            <person name="Houde N."/>
            <person name="Hughes L."/>
            <person name="Hulme W."/>
            <person name="Husby E."/>
            <person name="Iliev I."/>
            <person name="Jaffe D."/>
            <person name="Jones C."/>
            <person name="Kamal M."/>
            <person name="Kamat A."/>
            <person name="Kamvysselis M."/>
            <person name="Karlsson E."/>
            <person name="Kells C."/>
            <person name="Kieu A."/>
            <person name="Kisner P."/>
            <person name="Kodira C."/>
            <person name="Kulbokas E."/>
            <person name="Labutti K."/>
            <person name="Lama D."/>
            <person name="Landers T."/>
            <person name="Leger J."/>
            <person name="Levine S."/>
            <person name="Lewis D."/>
            <person name="Lewis T."/>
            <person name="Lindblad-toh K."/>
            <person name="Liu X."/>
            <person name="Lokyitsang T."/>
            <person name="Lokyitsang Y."/>
            <person name="Lucien O."/>
            <person name="Lui A."/>
            <person name="Ma L.J."/>
            <person name="Mabbitt R."/>
            <person name="Macdonald J."/>
            <person name="Maclean C."/>
            <person name="Major J."/>
            <person name="Manning J."/>
            <person name="Marabella R."/>
            <person name="Maru K."/>
            <person name="Matthews C."/>
            <person name="Mauceli E."/>
            <person name="Mccarthy M."/>
            <person name="Mcdonough S."/>
            <person name="Mcghee T."/>
            <person name="Meldrim J."/>
            <person name="Meneus L."/>
            <person name="Mesirov J."/>
            <person name="Mihalev A."/>
            <person name="Mihova T."/>
            <person name="Mikkelsen T."/>
            <person name="Mlenga V."/>
            <person name="Moru K."/>
            <person name="Mozes J."/>
            <person name="Mulrain L."/>
            <person name="Munson G."/>
            <person name="Naylor J."/>
            <person name="Newes C."/>
            <person name="Nguyen C."/>
            <person name="Nguyen N."/>
            <person name="Nguyen T."/>
            <person name="Nicol R."/>
            <person name="Nielsen C."/>
            <person name="Nizzari M."/>
            <person name="Norbu C."/>
            <person name="Norbu N."/>
            <person name="O'donnell P."/>
            <person name="Okoawo O."/>
            <person name="O'leary S."/>
            <person name="Omotosho B."/>
            <person name="O'neill K."/>
            <person name="Osman S."/>
            <person name="Parker S."/>
            <person name="Perrin D."/>
            <person name="Phunkhang P."/>
            <person name="Piqani B."/>
            <person name="Purcell S."/>
            <person name="Rachupka T."/>
            <person name="Ramasamy U."/>
            <person name="Rameau R."/>
            <person name="Ray V."/>
            <person name="Raymond C."/>
            <person name="Retta R."/>
            <person name="Richardson S."/>
            <person name="Rise C."/>
            <person name="Rodriguez J."/>
            <person name="Rogers J."/>
            <person name="Rogov P."/>
            <person name="Rutman M."/>
            <person name="Schupbach R."/>
            <person name="Seaman C."/>
            <person name="Settipalli S."/>
            <person name="Sharpe T."/>
            <person name="Sheridan J."/>
            <person name="Sherpa N."/>
            <person name="Shi J."/>
            <person name="Smirnov S."/>
            <person name="Smith C."/>
            <person name="Sougnez C."/>
            <person name="Spencer B."/>
            <person name="Stalker J."/>
            <person name="Stange-thomann N."/>
            <person name="Stavropoulos S."/>
            <person name="Stetson K."/>
            <person name="Stone C."/>
            <person name="Stone S."/>
            <person name="Stubbs M."/>
            <person name="Talamas J."/>
            <person name="Tchuinga P."/>
            <person name="Tenzing P."/>
            <person name="Tesfaye S."/>
            <person name="Theodore J."/>
            <person name="Thoulutsang Y."/>
            <person name="Topham K."/>
            <person name="Towey S."/>
            <person name="Tsamla T."/>
            <person name="Tsomo N."/>
            <person name="Vallee D."/>
            <person name="Vassiliev H."/>
            <person name="Venkataraman V."/>
            <person name="Vinson J."/>
            <person name="Vo A."/>
            <person name="Wade C."/>
            <person name="Wang S."/>
            <person name="Wangchuk T."/>
            <person name="Wangdi T."/>
            <person name="Whittaker C."/>
            <person name="Wilkinson J."/>
            <person name="Wu Y."/>
            <person name="Wyman D."/>
            <person name="Yadav S."/>
            <person name="Yang S."/>
            <person name="Yang X."/>
            <person name="Yeager S."/>
            <person name="Yee E."/>
            <person name="Young G."/>
            <person name="Zainoun J."/>
            <person name="Zembeck L."/>
            <person name="Zimmer A."/>
            <person name="Zody M."/>
            <person name="Lander E."/>
        </authorList>
    </citation>
    <scope>NUCLEOTIDE SEQUENCE [LARGE SCALE GENOMIC DNA]</scope>
</reference>
<keyword evidence="13" id="KW-0325">Glycoprotein</keyword>
<dbReference type="InterPro" id="IPR002659">
    <property type="entry name" value="Glyco_trans_31"/>
</dbReference>
<dbReference type="PANTHER" id="PTHR11214">
    <property type="entry name" value="BETA-1,3-N-ACETYLGLUCOSAMINYLTRANSFERASE"/>
    <property type="match status" value="1"/>
</dbReference>
<evidence type="ECO:0000256" key="7">
    <source>
        <dbReference type="ARBA" id="ARBA00022692"/>
    </source>
</evidence>
<evidence type="ECO:0000256" key="3">
    <source>
        <dbReference type="ARBA" id="ARBA00004922"/>
    </source>
</evidence>
<comment type="pathway">
    <text evidence="3">Protein modification; protein glycosylation.</text>
</comment>
<evidence type="ECO:0000256" key="8">
    <source>
        <dbReference type="ARBA" id="ARBA00022824"/>
    </source>
</evidence>
<dbReference type="Pfam" id="PF01762">
    <property type="entry name" value="Galactosyl_T"/>
    <property type="match status" value="1"/>
</dbReference>
<dbReference type="Ensembl" id="ENSCSAVT00000005006.1">
    <property type="protein sequence ID" value="ENSCSAVP00000004937.1"/>
    <property type="gene ID" value="ENSCSAVG00000002939.1"/>
</dbReference>
<dbReference type="PANTHER" id="PTHR11214:SF219">
    <property type="entry name" value="UDP-GALNAC:BETA-1,3-N-ACETYLGALACTOSAMINYLTRANSFERASE 2"/>
    <property type="match status" value="1"/>
</dbReference>
<dbReference type="GO" id="GO:0006493">
    <property type="term" value="P:protein O-linked glycosylation"/>
    <property type="evidence" value="ECO:0007669"/>
    <property type="project" value="TreeGrafter"/>
</dbReference>
<accession>H2YHY8</accession>
<keyword evidence="11 15" id="KW-0333">Golgi apparatus</keyword>
<proteinExistence type="inferred from homology"/>
<keyword evidence="17" id="KW-1185">Reference proteome</keyword>
<comment type="catalytic activity">
    <reaction evidence="14">
        <text>3-O-(N-acetyl-beta-D-glucosaminyl-(1-&gt;4)-alpha-D-mannosyl)-L-threonyl-[protein] + UDP-N-acetyl-alpha-D-galactosamine = 3-O-[beta-D-GalNAc-(1-&gt;3)-beta-D-GlcNAc-(1-&gt;4)-alpha-D-Man]-L-Thr-[protein] + UDP + H(+)</text>
        <dbReference type="Rhea" id="RHEA:37667"/>
        <dbReference type="Rhea" id="RHEA-COMP:13308"/>
        <dbReference type="Rhea" id="RHEA-COMP:13618"/>
        <dbReference type="ChEBI" id="CHEBI:15378"/>
        <dbReference type="ChEBI" id="CHEBI:58223"/>
        <dbReference type="ChEBI" id="CHEBI:67138"/>
        <dbReference type="ChEBI" id="CHEBI:136709"/>
        <dbReference type="ChEBI" id="CHEBI:137540"/>
        <dbReference type="EC" id="2.4.1.313"/>
    </reaction>
</comment>
<keyword evidence="9" id="KW-0735">Signal-anchor</keyword>
<dbReference type="AlphaFoldDB" id="H2YHY8"/>
<dbReference type="GO" id="GO:0008194">
    <property type="term" value="F:UDP-glycosyltransferase activity"/>
    <property type="evidence" value="ECO:0007669"/>
    <property type="project" value="TreeGrafter"/>
</dbReference>
<keyword evidence="10" id="KW-1133">Transmembrane helix</keyword>
<comment type="subcellular location">
    <subcellularLocation>
        <location evidence="1">Endoplasmic reticulum</location>
    </subcellularLocation>
    <subcellularLocation>
        <location evidence="2 15">Golgi apparatus membrane</location>
        <topology evidence="2 15">Single-pass type II membrane protein</topology>
    </subcellularLocation>
</comment>
<evidence type="ECO:0000256" key="11">
    <source>
        <dbReference type="ARBA" id="ARBA00023034"/>
    </source>
</evidence>
<reference evidence="16" key="2">
    <citation type="submission" date="2025-08" db="UniProtKB">
        <authorList>
            <consortium name="Ensembl"/>
        </authorList>
    </citation>
    <scope>IDENTIFICATION</scope>
</reference>
<keyword evidence="8" id="KW-0256">Endoplasmic reticulum</keyword>
<evidence type="ECO:0000256" key="14">
    <source>
        <dbReference type="ARBA" id="ARBA00047667"/>
    </source>
</evidence>
<evidence type="ECO:0000313" key="17">
    <source>
        <dbReference type="Proteomes" id="UP000007875"/>
    </source>
</evidence>
<sequence length="193" mass="21860">MSNHGDILLVHSAKSPSLPLTDVYRNLPDKLLSFYQWTAENVAFDYIGKTDDDSFVLLENILQVLDDTTSKKSWFGNFRLDAPVARWGKWAELDYTASAYPAFACGGGYVLSHDLVRWLTSNIDYLHVYQGEDVSMGIWLSAILPKLIQNRLWLCDGTCDPSLLVSTQLNSSSIKRMWKNKENCQNPCWCGPT</sequence>
<dbReference type="GO" id="GO:0000139">
    <property type="term" value="C:Golgi membrane"/>
    <property type="evidence" value="ECO:0007669"/>
    <property type="project" value="UniProtKB-SubCell"/>
</dbReference>
<evidence type="ECO:0000256" key="6">
    <source>
        <dbReference type="ARBA" id="ARBA00022679"/>
    </source>
</evidence>
<evidence type="ECO:0000256" key="1">
    <source>
        <dbReference type="ARBA" id="ARBA00004240"/>
    </source>
</evidence>
<comment type="similarity">
    <text evidence="4 15">Belongs to the glycosyltransferase 31 family.</text>
</comment>
<dbReference type="InParanoid" id="H2YHY8"/>
<dbReference type="GO" id="GO:0005783">
    <property type="term" value="C:endoplasmic reticulum"/>
    <property type="evidence" value="ECO:0007669"/>
    <property type="project" value="UniProtKB-SubCell"/>
</dbReference>
<dbReference type="GeneTree" id="ENSGT00940000156562"/>
<evidence type="ECO:0000256" key="2">
    <source>
        <dbReference type="ARBA" id="ARBA00004323"/>
    </source>
</evidence>
<dbReference type="STRING" id="51511.ENSCSAVP00000004937"/>
<dbReference type="HOGENOM" id="CLU_1435940_0_0_1"/>
<evidence type="ECO:0000313" key="16">
    <source>
        <dbReference type="Ensembl" id="ENSCSAVP00000004937.1"/>
    </source>
</evidence>
<evidence type="ECO:0000256" key="12">
    <source>
        <dbReference type="ARBA" id="ARBA00023136"/>
    </source>
</evidence>
<keyword evidence="7" id="KW-0812">Transmembrane</keyword>
<evidence type="ECO:0000256" key="15">
    <source>
        <dbReference type="RuleBase" id="RU363063"/>
    </source>
</evidence>
<evidence type="ECO:0000256" key="4">
    <source>
        <dbReference type="ARBA" id="ARBA00008661"/>
    </source>
</evidence>
<organism evidence="16 17">
    <name type="scientific">Ciona savignyi</name>
    <name type="common">Pacific transparent sea squirt</name>
    <dbReference type="NCBI Taxonomy" id="51511"/>
    <lineage>
        <taxon>Eukaryota</taxon>
        <taxon>Metazoa</taxon>
        <taxon>Chordata</taxon>
        <taxon>Tunicata</taxon>
        <taxon>Ascidiacea</taxon>
        <taxon>Phlebobranchia</taxon>
        <taxon>Cionidae</taxon>
        <taxon>Ciona</taxon>
    </lineage>
</organism>
<dbReference type="Gene3D" id="3.90.550.50">
    <property type="match status" value="1"/>
</dbReference>
<dbReference type="EC" id="2.4.1.-" evidence="15"/>
<dbReference type="GO" id="GO:0016758">
    <property type="term" value="F:hexosyltransferase activity"/>
    <property type="evidence" value="ECO:0007669"/>
    <property type="project" value="InterPro"/>
</dbReference>
<reference evidence="16" key="3">
    <citation type="submission" date="2025-09" db="UniProtKB">
        <authorList>
            <consortium name="Ensembl"/>
        </authorList>
    </citation>
    <scope>IDENTIFICATION</scope>
</reference>
<evidence type="ECO:0000256" key="10">
    <source>
        <dbReference type="ARBA" id="ARBA00022989"/>
    </source>
</evidence>
<evidence type="ECO:0000256" key="13">
    <source>
        <dbReference type="ARBA" id="ARBA00023180"/>
    </source>
</evidence>
<keyword evidence="5 15" id="KW-0328">Glycosyltransferase</keyword>
<evidence type="ECO:0000256" key="9">
    <source>
        <dbReference type="ARBA" id="ARBA00022968"/>
    </source>
</evidence>
<keyword evidence="12" id="KW-0472">Membrane</keyword>